<evidence type="ECO:0000256" key="1">
    <source>
        <dbReference type="SAM" id="MobiDB-lite"/>
    </source>
</evidence>
<reference evidence="3 4" key="1">
    <citation type="submission" date="2019-07" db="EMBL/GenBank/DDBJ databases">
        <title>Draft genome assembly of a fouling barnacle, Amphibalanus amphitrite (Darwin, 1854): The first reference genome for Thecostraca.</title>
        <authorList>
            <person name="Kim W."/>
        </authorList>
    </citation>
    <scope>NUCLEOTIDE SEQUENCE [LARGE SCALE GENOMIC DNA]</scope>
    <source>
        <strain evidence="3">SNU_AA5</strain>
        <tissue evidence="3">Soma without cirri and trophi</tissue>
    </source>
</reference>
<accession>A0A6A4V628</accession>
<evidence type="ECO:0000313" key="3">
    <source>
        <dbReference type="EMBL" id="KAF0288619.1"/>
    </source>
</evidence>
<evidence type="ECO:0000313" key="4">
    <source>
        <dbReference type="Proteomes" id="UP000440578"/>
    </source>
</evidence>
<evidence type="ECO:0000256" key="2">
    <source>
        <dbReference type="SAM" id="Phobius"/>
    </source>
</evidence>
<feature type="transmembrane region" description="Helical" evidence="2">
    <location>
        <begin position="270"/>
        <end position="289"/>
    </location>
</feature>
<keyword evidence="2" id="KW-1133">Transmembrane helix</keyword>
<evidence type="ECO:0008006" key="5">
    <source>
        <dbReference type="Google" id="ProtNLM"/>
    </source>
</evidence>
<comment type="caution">
    <text evidence="3">The sequence shown here is derived from an EMBL/GenBank/DDBJ whole genome shotgun (WGS) entry which is preliminary data.</text>
</comment>
<feature type="transmembrane region" description="Helical" evidence="2">
    <location>
        <begin position="191"/>
        <end position="213"/>
    </location>
</feature>
<feature type="transmembrane region" description="Helical" evidence="2">
    <location>
        <begin position="48"/>
        <end position="72"/>
    </location>
</feature>
<feature type="transmembrane region" description="Helical" evidence="2">
    <location>
        <begin position="375"/>
        <end position="394"/>
    </location>
</feature>
<dbReference type="AlphaFoldDB" id="A0A6A4V628"/>
<protein>
    <recommendedName>
        <fullName evidence="5">Gustatory receptor</fullName>
    </recommendedName>
</protein>
<keyword evidence="2" id="KW-0812">Transmembrane</keyword>
<dbReference type="Proteomes" id="UP000440578">
    <property type="component" value="Unassembled WGS sequence"/>
</dbReference>
<feature type="compositionally biased region" description="Polar residues" evidence="1">
    <location>
        <begin position="1"/>
        <end position="10"/>
    </location>
</feature>
<feature type="transmembrane region" description="Helical" evidence="2">
    <location>
        <begin position="301"/>
        <end position="319"/>
    </location>
</feature>
<organism evidence="3 4">
    <name type="scientific">Amphibalanus amphitrite</name>
    <name type="common">Striped barnacle</name>
    <name type="synonym">Balanus amphitrite</name>
    <dbReference type="NCBI Taxonomy" id="1232801"/>
    <lineage>
        <taxon>Eukaryota</taxon>
        <taxon>Metazoa</taxon>
        <taxon>Ecdysozoa</taxon>
        <taxon>Arthropoda</taxon>
        <taxon>Crustacea</taxon>
        <taxon>Multicrustacea</taxon>
        <taxon>Cirripedia</taxon>
        <taxon>Thoracica</taxon>
        <taxon>Thoracicalcarea</taxon>
        <taxon>Balanomorpha</taxon>
        <taxon>Balanoidea</taxon>
        <taxon>Balanidae</taxon>
        <taxon>Amphibalaninae</taxon>
        <taxon>Amphibalanus</taxon>
    </lineage>
</organism>
<keyword evidence="2" id="KW-0472">Membrane</keyword>
<dbReference type="EMBL" id="VIIS01002092">
    <property type="protein sequence ID" value="KAF0288619.1"/>
    <property type="molecule type" value="Genomic_DNA"/>
</dbReference>
<gene>
    <name evidence="3" type="ORF">FJT64_013008</name>
</gene>
<feature type="transmembrane region" description="Helical" evidence="2">
    <location>
        <begin position="92"/>
        <end position="116"/>
    </location>
</feature>
<keyword evidence="4" id="KW-1185">Reference proteome</keyword>
<proteinExistence type="predicted"/>
<feature type="transmembrane region" description="Helical" evidence="2">
    <location>
        <begin position="149"/>
        <end position="171"/>
    </location>
</feature>
<name>A0A6A4V628_AMPAM</name>
<sequence>MPLVSRSSIVQPGPADRSRGLERQQAEAVGRPIAWLVRLLSFCGYTSGAGYGSLLIAVIIWSACTFCSVYFIKTAIDNGTTTLLHGDLLTAVVGTGFFGVTALVPWLAVAAALLLSRRRYTALLGRLLRLTTDQRPLARRWRGGRETPAPSVLTAWLVVGLLPAGSMISHIVTHLPLDCCGTLTPASGNVFLQGLGFFAWFLLLYMLVVKFLLASQLLESCLETLHAGFAAASAQTGEDGVDADMRSMVQLQEAVSEGLSELTETMATELTLTTLYGVLVLLELVLLLVDTVQRGARPASIVSLLLYMSGAVVTLVVPCEQSERLLRALGGARDLLLRLERHSWPRATQAGLLRRLVARDLATAGHLGLFRLRRATLLTICTTIVTYIIVGAQFRLSGTGAGSNSDTLNVENVTVTQ</sequence>
<feature type="region of interest" description="Disordered" evidence="1">
    <location>
        <begin position="1"/>
        <end position="23"/>
    </location>
</feature>